<organism evidence="3 4">
    <name type="scientific">Dysgonomonas termitidis</name>
    <dbReference type="NCBI Taxonomy" id="1516126"/>
    <lineage>
        <taxon>Bacteria</taxon>
        <taxon>Pseudomonadati</taxon>
        <taxon>Bacteroidota</taxon>
        <taxon>Bacteroidia</taxon>
        <taxon>Bacteroidales</taxon>
        <taxon>Dysgonomonadaceae</taxon>
        <taxon>Dysgonomonas</taxon>
    </lineage>
</organism>
<protein>
    <submittedName>
        <fullName evidence="3">DMT family transporter</fullName>
    </submittedName>
</protein>
<feature type="transmembrane region" description="Helical" evidence="1">
    <location>
        <begin position="7"/>
        <end position="26"/>
    </location>
</feature>
<feature type="transmembrane region" description="Helical" evidence="1">
    <location>
        <begin position="120"/>
        <end position="139"/>
    </location>
</feature>
<feature type="domain" description="EamA" evidence="2">
    <location>
        <begin position="6"/>
        <end position="139"/>
    </location>
</feature>
<evidence type="ECO:0000259" key="2">
    <source>
        <dbReference type="Pfam" id="PF00892"/>
    </source>
</evidence>
<feature type="transmembrane region" description="Helical" evidence="1">
    <location>
        <begin position="95"/>
        <end position="113"/>
    </location>
</feature>
<gene>
    <name evidence="3" type="ORF">ACFO6W_11635</name>
</gene>
<feature type="transmembrane region" description="Helical" evidence="1">
    <location>
        <begin position="210"/>
        <end position="231"/>
    </location>
</feature>
<comment type="caution">
    <text evidence="3">The sequence shown here is derived from an EMBL/GenBank/DDBJ whole genome shotgun (WGS) entry which is preliminary data.</text>
</comment>
<dbReference type="Pfam" id="PF00892">
    <property type="entry name" value="EamA"/>
    <property type="match status" value="2"/>
</dbReference>
<keyword evidence="1" id="KW-0812">Transmembrane</keyword>
<keyword evidence="1" id="KW-0472">Membrane</keyword>
<evidence type="ECO:0000256" key="1">
    <source>
        <dbReference type="SAM" id="Phobius"/>
    </source>
</evidence>
<dbReference type="Gene3D" id="1.10.3730.20">
    <property type="match status" value="1"/>
</dbReference>
<keyword evidence="1" id="KW-1133">Transmembrane helix</keyword>
<dbReference type="InterPro" id="IPR037185">
    <property type="entry name" value="EmrE-like"/>
</dbReference>
<dbReference type="SUPFAM" id="SSF103481">
    <property type="entry name" value="Multidrug resistance efflux transporter EmrE"/>
    <property type="match status" value="2"/>
</dbReference>
<accession>A0ABV9KX41</accession>
<dbReference type="EMBL" id="JBHSGN010000072">
    <property type="protein sequence ID" value="MFC4674348.1"/>
    <property type="molecule type" value="Genomic_DNA"/>
</dbReference>
<dbReference type="InterPro" id="IPR000620">
    <property type="entry name" value="EamA_dom"/>
</dbReference>
<dbReference type="PANTHER" id="PTHR22911:SF137">
    <property type="entry name" value="SOLUTE CARRIER FAMILY 35 MEMBER G2-RELATED"/>
    <property type="match status" value="1"/>
</dbReference>
<proteinExistence type="predicted"/>
<feature type="transmembrane region" description="Helical" evidence="1">
    <location>
        <begin position="145"/>
        <end position="167"/>
    </location>
</feature>
<dbReference type="PANTHER" id="PTHR22911">
    <property type="entry name" value="ACYL-MALONYL CONDENSING ENZYME-RELATED"/>
    <property type="match status" value="1"/>
</dbReference>
<dbReference type="RefSeq" id="WP_379996564.1">
    <property type="nucleotide sequence ID" value="NZ_JBHSGN010000072.1"/>
</dbReference>
<name>A0ABV9KX41_9BACT</name>
<sequence length="313" mass="34406">MNNKAKGYILGAIAAATYGMNPLFALPLYQAGMDADSVLFFRYLFALPILGFMIKVRGRDFKLKPKEIFPLVLAGLLVALSSLTLFQSYNYMDAGIASTLLFVYPVIVALIMVIGFKEKLTFKTILCILMVLLGIGLLYRGGDGSTLSLTGTVLMMVSALSYAVYIVGVNKSVLKGTATLKLTFYALLFGLSLFLVRVDFGKSLYIVDDWYLWGNLLALAVFTTTISFLCTTSAIQYIGSTPTAILGALEPVTAVFFGVIVFGELLTPRLALGMLIIILAVTFIIARTNIKTYMVRFRKMFPSLPIRKRKGNY</sequence>
<feature type="transmembrane region" description="Helical" evidence="1">
    <location>
        <begin position="269"/>
        <end position="290"/>
    </location>
</feature>
<feature type="domain" description="EamA" evidence="2">
    <location>
        <begin position="150"/>
        <end position="285"/>
    </location>
</feature>
<dbReference type="Proteomes" id="UP001596023">
    <property type="component" value="Unassembled WGS sequence"/>
</dbReference>
<reference evidence="4" key="1">
    <citation type="journal article" date="2019" name="Int. J. Syst. Evol. Microbiol.">
        <title>The Global Catalogue of Microorganisms (GCM) 10K type strain sequencing project: providing services to taxonomists for standard genome sequencing and annotation.</title>
        <authorList>
            <consortium name="The Broad Institute Genomics Platform"/>
            <consortium name="The Broad Institute Genome Sequencing Center for Infectious Disease"/>
            <person name="Wu L."/>
            <person name="Ma J."/>
        </authorList>
    </citation>
    <scope>NUCLEOTIDE SEQUENCE [LARGE SCALE GENOMIC DNA]</scope>
    <source>
        <strain evidence="4">CCUG 66188</strain>
    </source>
</reference>
<feature type="transmembrane region" description="Helical" evidence="1">
    <location>
        <begin position="179"/>
        <end position="198"/>
    </location>
</feature>
<keyword evidence="4" id="KW-1185">Reference proteome</keyword>
<feature type="transmembrane region" description="Helical" evidence="1">
    <location>
        <begin position="243"/>
        <end position="263"/>
    </location>
</feature>
<feature type="transmembrane region" description="Helical" evidence="1">
    <location>
        <begin position="38"/>
        <end position="56"/>
    </location>
</feature>
<evidence type="ECO:0000313" key="4">
    <source>
        <dbReference type="Proteomes" id="UP001596023"/>
    </source>
</evidence>
<feature type="transmembrane region" description="Helical" evidence="1">
    <location>
        <begin position="68"/>
        <end position="89"/>
    </location>
</feature>
<evidence type="ECO:0000313" key="3">
    <source>
        <dbReference type="EMBL" id="MFC4674348.1"/>
    </source>
</evidence>